<proteinExistence type="predicted"/>
<keyword evidence="3" id="KW-1185">Reference proteome</keyword>
<evidence type="ECO:0000313" key="2">
    <source>
        <dbReference type="EMBL" id="KAL1604087.1"/>
    </source>
</evidence>
<organism evidence="2 3">
    <name type="scientific">Paraconiothyrium brasiliense</name>
    <dbReference type="NCBI Taxonomy" id="300254"/>
    <lineage>
        <taxon>Eukaryota</taxon>
        <taxon>Fungi</taxon>
        <taxon>Dikarya</taxon>
        <taxon>Ascomycota</taxon>
        <taxon>Pezizomycotina</taxon>
        <taxon>Dothideomycetes</taxon>
        <taxon>Pleosporomycetidae</taxon>
        <taxon>Pleosporales</taxon>
        <taxon>Massarineae</taxon>
        <taxon>Didymosphaeriaceae</taxon>
        <taxon>Paraconiothyrium</taxon>
    </lineage>
</organism>
<feature type="domain" description="Heterokaryon incompatibility" evidence="1">
    <location>
        <begin position="58"/>
        <end position="230"/>
    </location>
</feature>
<reference evidence="2 3" key="1">
    <citation type="submission" date="2024-02" db="EMBL/GenBank/DDBJ databases">
        <title>De novo assembly and annotation of 12 fungi associated with fruit tree decline syndrome in Ontario, Canada.</title>
        <authorList>
            <person name="Sulman M."/>
            <person name="Ellouze W."/>
            <person name="Ilyukhin E."/>
        </authorList>
    </citation>
    <scope>NUCLEOTIDE SEQUENCE [LARGE SCALE GENOMIC DNA]</scope>
    <source>
        <strain evidence="2 3">M42-189</strain>
    </source>
</reference>
<dbReference type="Pfam" id="PF06985">
    <property type="entry name" value="HET"/>
    <property type="match status" value="1"/>
</dbReference>
<dbReference type="EMBL" id="JAKJXO020000006">
    <property type="protein sequence ID" value="KAL1604087.1"/>
    <property type="molecule type" value="Genomic_DNA"/>
</dbReference>
<dbReference type="InterPro" id="IPR052895">
    <property type="entry name" value="HetReg/Transcr_Mod"/>
</dbReference>
<dbReference type="Pfam" id="PF26639">
    <property type="entry name" value="Het-6_barrel"/>
    <property type="match status" value="1"/>
</dbReference>
<evidence type="ECO:0000313" key="3">
    <source>
        <dbReference type="Proteomes" id="UP001521785"/>
    </source>
</evidence>
<accession>A0ABR3RIC0</accession>
<dbReference type="PANTHER" id="PTHR24148:SF73">
    <property type="entry name" value="HET DOMAIN PROTEIN (AFU_ORTHOLOGUE AFUA_8G01020)"/>
    <property type="match status" value="1"/>
</dbReference>
<dbReference type="InterPro" id="IPR010730">
    <property type="entry name" value="HET"/>
</dbReference>
<protein>
    <recommendedName>
        <fullName evidence="1">Heterokaryon incompatibility domain-containing protein</fullName>
    </recommendedName>
</protein>
<evidence type="ECO:0000259" key="1">
    <source>
        <dbReference type="Pfam" id="PF06985"/>
    </source>
</evidence>
<dbReference type="Proteomes" id="UP001521785">
    <property type="component" value="Unassembled WGS sequence"/>
</dbReference>
<name>A0ABR3RIC0_9PLEO</name>
<sequence>MPNFDYKSCVLPSAATHIRLLRLRLADSPTTRRNTTSPPNGTLVCELLTSPIAAPLKFKALSYTWGTAEKTSFLDLSGAQLNITPSLHTALQYVASQQQEHILLWVDQICIDQSNGAEKSKQVSLMTDIYSKAEQTLVWLGPAADRSDELMDLWLDVGQKADDIGLEDYFTKEKIHRLLEIMESRSVDDRLTKPYHQLVDEARPRFENLLQTIVDLDQRPWFHRVWIVQEISLCPDTVFVCGQKIVPVEFVRRASHIFTAAMKQSMKSNPGFSFAQLALQAQSHRLGPLLSTRKRRQKFANGEGEGDELFHLLRKLFVESDTRVTQTRDRIYGLLGLAVDAEQLEIEPDYVTLDVASIFTHAALAMITRGRIELLSFSQFPKEDGLEGLPTWAPDWRPNLAPSYYTIFEFAENHLLYASGITKASVVPTTNQNILGIRGYLVDTIEEVGNVWHASDAHASYLHLFKTLQEFCSKSAIKDEPIYEDPLRRAEATWRVPVGDLYWDPEVDYIRARKPLVEEAYHECVRISEIMVAGTRPLTAEELRRSPSGRYRNSMSGMDGKRPYITRRGYIGMCPGSAIAGDVVVVFCGAHIPYVLRACGEEDTHTFLGEAYCDGMMDGEILKRERERSFLIV</sequence>
<dbReference type="PANTHER" id="PTHR24148">
    <property type="entry name" value="ANKYRIN REPEAT DOMAIN-CONTAINING PROTEIN 39 HOMOLOG-RELATED"/>
    <property type="match status" value="1"/>
</dbReference>
<comment type="caution">
    <text evidence="2">The sequence shown here is derived from an EMBL/GenBank/DDBJ whole genome shotgun (WGS) entry which is preliminary data.</text>
</comment>
<gene>
    <name evidence="2" type="ORF">SLS60_005679</name>
</gene>